<protein>
    <submittedName>
        <fullName evidence="8">Putative autolysin (N-acetylmuramoyl-L-alanine amidase)</fullName>
    </submittedName>
</protein>
<dbReference type="PATRIC" id="fig|1030009.3.peg.2292"/>
<dbReference type="Gene3D" id="1.10.530.10">
    <property type="match status" value="1"/>
</dbReference>
<accession>A0A0E0UZB2</accession>
<dbReference type="Pfam" id="PF01832">
    <property type="entry name" value="Glucosaminidase"/>
    <property type="match status" value="1"/>
</dbReference>
<dbReference type="Proteomes" id="UP000000486">
    <property type="component" value="Chromosome"/>
</dbReference>
<evidence type="ECO:0000256" key="1">
    <source>
        <dbReference type="ARBA" id="ARBA00004613"/>
    </source>
</evidence>
<dbReference type="GO" id="GO:0071555">
    <property type="term" value="P:cell wall organization"/>
    <property type="evidence" value="ECO:0007669"/>
    <property type="project" value="UniProtKB-KW"/>
</dbReference>
<dbReference type="AlphaFoldDB" id="A0A0E0UZB2"/>
<comment type="subcellular location">
    <subcellularLocation>
        <location evidence="1">Secreted</location>
    </subcellularLocation>
</comment>
<dbReference type="HOGENOM" id="CLU_041266_0_0_9"/>
<keyword evidence="5" id="KW-0961">Cell wall biogenesis/degradation</keyword>
<dbReference type="Pfam" id="PF13457">
    <property type="entry name" value="GW"/>
    <property type="match status" value="2"/>
</dbReference>
<proteinExistence type="predicted"/>
<evidence type="ECO:0000256" key="4">
    <source>
        <dbReference type="ARBA" id="ARBA00022801"/>
    </source>
</evidence>
<feature type="domain" description="GW" evidence="7">
    <location>
        <begin position="210"/>
        <end position="288"/>
    </location>
</feature>
<dbReference type="RefSeq" id="WP_014589119.1">
    <property type="nucleotide sequence ID" value="NC_017537.1"/>
</dbReference>
<dbReference type="GO" id="GO:0004040">
    <property type="term" value="F:amidase activity"/>
    <property type="evidence" value="ECO:0007669"/>
    <property type="project" value="InterPro"/>
</dbReference>
<dbReference type="Gene3D" id="2.30.30.170">
    <property type="match status" value="2"/>
</dbReference>
<feature type="domain" description="GW" evidence="7">
    <location>
        <begin position="291"/>
        <end position="368"/>
    </location>
</feature>
<dbReference type="InterPro" id="IPR038200">
    <property type="entry name" value="GW_dom_sf"/>
</dbReference>
<feature type="signal peptide" evidence="6">
    <location>
        <begin position="1"/>
        <end position="35"/>
    </location>
</feature>
<dbReference type="NCBIfam" id="NF033202">
    <property type="entry name" value="GW_glycos_SH3"/>
    <property type="match status" value="2"/>
</dbReference>
<keyword evidence="2" id="KW-0964">Secreted</keyword>
<evidence type="ECO:0000256" key="2">
    <source>
        <dbReference type="ARBA" id="ARBA00022525"/>
    </source>
</evidence>
<dbReference type="PROSITE" id="PS51780">
    <property type="entry name" value="GW"/>
    <property type="match status" value="2"/>
</dbReference>
<keyword evidence="4" id="KW-0378">Hydrolase</keyword>
<dbReference type="EMBL" id="CP002816">
    <property type="protein sequence ID" value="AEH93310.1"/>
    <property type="molecule type" value="Genomic_DNA"/>
</dbReference>
<dbReference type="InterPro" id="IPR051056">
    <property type="entry name" value="Glycosyl_Hydrolase_73"/>
</dbReference>
<dbReference type="InterPro" id="IPR002901">
    <property type="entry name" value="MGlyc_endo_b_GlcNAc-like_dom"/>
</dbReference>
<evidence type="ECO:0000313" key="9">
    <source>
        <dbReference type="Proteomes" id="UP000000486"/>
    </source>
</evidence>
<dbReference type="Gene3D" id="4.10.80.30">
    <property type="entry name" value="DNA polymerase, domain 6"/>
    <property type="match status" value="1"/>
</dbReference>
<dbReference type="GO" id="GO:0005576">
    <property type="term" value="C:extracellular region"/>
    <property type="evidence" value="ECO:0007669"/>
    <property type="project" value="UniProtKB-SubCell"/>
</dbReference>
<dbReference type="PANTHER" id="PTHR33308">
    <property type="entry name" value="PEPTIDOGLYCAN HYDROLASE FLGJ"/>
    <property type="match status" value="1"/>
</dbReference>
<dbReference type="SMART" id="SM00047">
    <property type="entry name" value="LYZ2"/>
    <property type="match status" value="1"/>
</dbReference>
<keyword evidence="3 6" id="KW-0732">Signal</keyword>
<dbReference type="PRINTS" id="PR01002">
    <property type="entry name" value="FLGFLGJ"/>
</dbReference>
<dbReference type="SUPFAM" id="SSF82057">
    <property type="entry name" value="Prokaryotic SH3-related domain"/>
    <property type="match status" value="2"/>
</dbReference>
<evidence type="ECO:0000256" key="6">
    <source>
        <dbReference type="SAM" id="SignalP"/>
    </source>
</evidence>
<evidence type="ECO:0000256" key="3">
    <source>
        <dbReference type="ARBA" id="ARBA00022729"/>
    </source>
</evidence>
<evidence type="ECO:0000256" key="5">
    <source>
        <dbReference type="ARBA" id="ARBA00023316"/>
    </source>
</evidence>
<gene>
    <name evidence="8" type="primary">flgJ</name>
    <name evidence="8" type="ordered locus">LMM7_2305</name>
</gene>
<name>A0A0E0UZB2_LISMM</name>
<evidence type="ECO:0000313" key="8">
    <source>
        <dbReference type="EMBL" id="AEH93310.1"/>
    </source>
</evidence>
<dbReference type="PANTHER" id="PTHR33308:SF10">
    <property type="entry name" value="EXO-GLUCOSAMINIDASE LYTG"/>
    <property type="match status" value="1"/>
</dbReference>
<feature type="chain" id="PRO_5002374645" evidence="6">
    <location>
        <begin position="36"/>
        <end position="375"/>
    </location>
</feature>
<evidence type="ECO:0000259" key="7">
    <source>
        <dbReference type="PROSITE" id="PS51780"/>
    </source>
</evidence>
<organism evidence="8 9">
    <name type="scientific">Listeria monocytogenes serotype 4a (strain M7)</name>
    <dbReference type="NCBI Taxonomy" id="1030009"/>
    <lineage>
        <taxon>Bacteria</taxon>
        <taxon>Bacillati</taxon>
        <taxon>Bacillota</taxon>
        <taxon>Bacilli</taxon>
        <taxon>Bacillales</taxon>
        <taxon>Listeriaceae</taxon>
        <taxon>Listeria</taxon>
    </lineage>
</organism>
<sequence>MDRKCQLIMKKKFTQILLASVIVSSTLVPFVQAEAAGTSQTAVSQAGMTLSQQQFIQSIANDAQDLQKEEKILTSVTLAQAILESNWGKSGLSTSANNLFGIKGSYEGSSVSMGTQEFSNGKAYQTQADFRKYPDKKTSLVDHAQLFVNGVSGNANLYSAVIGETDYKKAAYAIQNAGYATDPAYAEKLISTIENYHLDQYDQIYDTVKSTEYQLAYAEIKNTSNEIIWTKPYNTEGAEKVASANDYKNKTLRISQKAVTEKGTWYQLQDQGKTIGWINSNAVEIFYTPQNETNVTLDKYITDSDQKVYAYPVEDNSKVVANLNDYLGKELDIDRRADVKNEYWYRIKSDDGKVIGWSKAGGFAENNPNKALEVK</sequence>
<dbReference type="KEGG" id="lmq:LMM7_2305"/>
<dbReference type="InterPro" id="IPR025987">
    <property type="entry name" value="GW_dom"/>
</dbReference>
<reference evidence="8 9" key="1">
    <citation type="journal article" date="2011" name="J. Bacteriol.">
        <title>Genome sequence of the nonpathogenic Listeria monocytogenes serovar 4a strain M7.</title>
        <authorList>
            <person name="Chen J."/>
            <person name="Xia Y."/>
            <person name="Cheng C."/>
            <person name="Fang C."/>
            <person name="Shan Y."/>
            <person name="Jin G."/>
            <person name="Fang W."/>
        </authorList>
    </citation>
    <scope>NUCLEOTIDE SEQUENCE [LARGE SCALE GENOMIC DNA]</scope>
    <source>
        <strain evidence="8 9">M7</strain>
    </source>
</reference>